<evidence type="ECO:0000313" key="9">
    <source>
        <dbReference type="Proteomes" id="UP001497493"/>
    </source>
</evidence>
<evidence type="ECO:0000256" key="5">
    <source>
        <dbReference type="ARBA" id="ARBA00023049"/>
    </source>
</evidence>
<accession>A0ABP1C3V6</accession>
<keyword evidence="1 6" id="KW-0645">Protease</keyword>
<evidence type="ECO:0000256" key="3">
    <source>
        <dbReference type="ARBA" id="ARBA00022801"/>
    </source>
</evidence>
<keyword evidence="4 6" id="KW-0862">Zinc</keyword>
<evidence type="ECO:0000313" key="8">
    <source>
        <dbReference type="EMBL" id="CAL1238874.1"/>
    </source>
</evidence>
<dbReference type="EMBL" id="OZ026884">
    <property type="protein sequence ID" value="CAL1238874.1"/>
    <property type="molecule type" value="Genomic_DNA"/>
</dbReference>
<keyword evidence="3 6" id="KW-0378">Hydrolase</keyword>
<dbReference type="Pfam" id="PF01435">
    <property type="entry name" value="Peptidase_M48"/>
    <property type="match status" value="1"/>
</dbReference>
<sequence>MARLSTAILLAFWLFSILSGCVVNPITGRSQAMLISDDEAARQSAQAYSQLLTAAAQKNALDTDPAATERVRNIAEPLIQQAMAMRPETRQWQWDVHVLRSPEINAWCMAGGKIAVYSGLLKAIQPSDDELAQVLGHEIAHALLSHQAEKMSRIQAQQLGINLGVLAGAAAGYDLRGLSGLANTLATLGLQLPNSRQAESEADSVGIELAAKAGYNPNAAVTLWEKMLGAGNGGSPEWLSTHPDPASRLQAMRAKAQQLMPVYQAHRRS</sequence>
<keyword evidence="5 6" id="KW-0482">Metalloprotease</keyword>
<proteinExistence type="inferred from homology"/>
<evidence type="ECO:0000256" key="6">
    <source>
        <dbReference type="RuleBase" id="RU003983"/>
    </source>
</evidence>
<gene>
    <name evidence="8" type="ORF">MECH1_V1_0093</name>
</gene>
<reference evidence="8 9" key="1">
    <citation type="submission" date="2024-04" db="EMBL/GenBank/DDBJ databases">
        <authorList>
            <person name="Cremers G."/>
        </authorList>
    </citation>
    <scope>NUCLEOTIDE SEQUENCE [LARGE SCALE GENOMIC DNA]</scope>
    <source>
        <strain evidence="8">MeCH1-AG</strain>
    </source>
</reference>
<dbReference type="RefSeq" id="WP_348758482.1">
    <property type="nucleotide sequence ID" value="NZ_OZ026884.1"/>
</dbReference>
<dbReference type="PROSITE" id="PS51257">
    <property type="entry name" value="PROKAR_LIPOPROTEIN"/>
    <property type="match status" value="1"/>
</dbReference>
<keyword evidence="9" id="KW-1185">Reference proteome</keyword>
<evidence type="ECO:0000256" key="2">
    <source>
        <dbReference type="ARBA" id="ARBA00022723"/>
    </source>
</evidence>
<dbReference type="Gene3D" id="3.30.2010.10">
    <property type="entry name" value="Metalloproteases ('zincins'), catalytic domain"/>
    <property type="match status" value="1"/>
</dbReference>
<comment type="cofactor">
    <cofactor evidence="6">
        <name>Zn(2+)</name>
        <dbReference type="ChEBI" id="CHEBI:29105"/>
    </cofactor>
    <text evidence="6">Binds 1 zinc ion per subunit.</text>
</comment>
<dbReference type="InterPro" id="IPR001915">
    <property type="entry name" value="Peptidase_M48"/>
</dbReference>
<dbReference type="PANTHER" id="PTHR22726">
    <property type="entry name" value="METALLOENDOPEPTIDASE OMA1"/>
    <property type="match status" value="1"/>
</dbReference>
<evidence type="ECO:0000256" key="4">
    <source>
        <dbReference type="ARBA" id="ARBA00022833"/>
    </source>
</evidence>
<protein>
    <submittedName>
        <fullName evidence="8">Peptidase M48-like protein</fullName>
    </submittedName>
</protein>
<dbReference type="Proteomes" id="UP001497493">
    <property type="component" value="Chromosome"/>
</dbReference>
<evidence type="ECO:0000259" key="7">
    <source>
        <dbReference type="Pfam" id="PF01435"/>
    </source>
</evidence>
<evidence type="ECO:0000256" key="1">
    <source>
        <dbReference type="ARBA" id="ARBA00022670"/>
    </source>
</evidence>
<dbReference type="CDD" id="cd07331">
    <property type="entry name" value="M48C_Oma1_like"/>
    <property type="match status" value="1"/>
</dbReference>
<dbReference type="PANTHER" id="PTHR22726:SF1">
    <property type="entry name" value="METALLOENDOPEPTIDASE OMA1, MITOCHONDRIAL"/>
    <property type="match status" value="1"/>
</dbReference>
<dbReference type="InterPro" id="IPR051156">
    <property type="entry name" value="Mito/Outer_Membr_Metalloprot"/>
</dbReference>
<name>A0ABP1C3V6_9GAMM</name>
<keyword evidence="2" id="KW-0479">Metal-binding</keyword>
<feature type="domain" description="Peptidase M48" evidence="7">
    <location>
        <begin position="66"/>
        <end position="254"/>
    </location>
</feature>
<comment type="similarity">
    <text evidence="6">Belongs to the peptidase M48 family.</text>
</comment>
<organism evidence="8 9">
    <name type="scientific">Candidatus Methylocalor cossyra</name>
    <dbReference type="NCBI Taxonomy" id="3108543"/>
    <lineage>
        <taxon>Bacteria</taxon>
        <taxon>Pseudomonadati</taxon>
        <taxon>Pseudomonadota</taxon>
        <taxon>Gammaproteobacteria</taxon>
        <taxon>Methylococcales</taxon>
        <taxon>Methylococcaceae</taxon>
        <taxon>Candidatus Methylocalor</taxon>
    </lineage>
</organism>